<evidence type="ECO:0000313" key="3">
    <source>
        <dbReference type="EMBL" id="QRQ91254.1"/>
    </source>
</evidence>
<dbReference type="OrthoDB" id="8374021at2"/>
<dbReference type="RefSeq" id="WP_063237524.1">
    <property type="nucleotide sequence ID" value="NZ_CP032518.1"/>
</dbReference>
<organism evidence="4">
    <name type="scientific">Cupriavidus oxalaticus</name>
    <dbReference type="NCBI Taxonomy" id="96344"/>
    <lineage>
        <taxon>Bacteria</taxon>
        <taxon>Pseudomonadati</taxon>
        <taxon>Pseudomonadota</taxon>
        <taxon>Betaproteobacteria</taxon>
        <taxon>Burkholderiales</taxon>
        <taxon>Burkholderiaceae</taxon>
        <taxon>Cupriavidus</taxon>
    </lineage>
</organism>
<gene>
    <name evidence="4" type="ORF">CO2235_MP40021</name>
    <name evidence="2" type="ORF">D2917_06600</name>
    <name evidence="3" type="ORF">JTE92_11650</name>
</gene>
<keyword evidence="6" id="KW-1185">Reference proteome</keyword>
<protein>
    <submittedName>
        <fullName evidence="2">Zf-HC2 domain-containing protein</fullName>
    </submittedName>
</protein>
<feature type="domain" description="Putative zinc-finger" evidence="1">
    <location>
        <begin position="13"/>
        <end position="46"/>
    </location>
</feature>
<dbReference type="EMBL" id="CP069811">
    <property type="protein sequence ID" value="QRQ91254.1"/>
    <property type="molecule type" value="Genomic_DNA"/>
</dbReference>
<dbReference type="Proteomes" id="UP000256862">
    <property type="component" value="Plasmid CO2235_mp"/>
</dbReference>
<dbReference type="InterPro" id="IPR027383">
    <property type="entry name" value="Znf_put"/>
</dbReference>
<accession>A0A375GL20</accession>
<evidence type="ECO:0000313" key="4">
    <source>
        <dbReference type="EMBL" id="SPC20665.1"/>
    </source>
</evidence>
<dbReference type="GeneID" id="303490184"/>
<evidence type="ECO:0000313" key="5">
    <source>
        <dbReference type="Proteomes" id="UP000325743"/>
    </source>
</evidence>
<reference evidence="3 6" key="3">
    <citation type="submission" date="2021-02" db="EMBL/GenBank/DDBJ databases">
        <title>Complete Genome Sequence of Cupriavidus oxalaticus Strain Ox1, a Soil Oxalate-Degrading Species.</title>
        <authorList>
            <person name="Palmieri F."/>
            <person name="Udriet P."/>
            <person name="Deuasquier M."/>
            <person name="Beaudoing E."/>
            <person name="Johnson S.L."/>
            <person name="Davenport K.W."/>
            <person name="Chain P.S."/>
            <person name="Bindschedler S."/>
            <person name="Junier P."/>
        </authorList>
    </citation>
    <scope>NUCLEOTIDE SEQUENCE [LARGE SCALE GENOMIC DNA]</scope>
    <source>
        <strain evidence="3 6">Ox1</strain>
    </source>
</reference>
<evidence type="ECO:0000259" key="1">
    <source>
        <dbReference type="Pfam" id="PF13490"/>
    </source>
</evidence>
<dbReference type="EMBL" id="OGUS01000139">
    <property type="protein sequence ID" value="SPC20665.1"/>
    <property type="molecule type" value="Genomic_DNA"/>
</dbReference>
<dbReference type="Proteomes" id="UP000623307">
    <property type="component" value="Chromosome 1"/>
</dbReference>
<evidence type="ECO:0000313" key="2">
    <source>
        <dbReference type="EMBL" id="QEZ43933.1"/>
    </source>
</evidence>
<reference evidence="2 5" key="2">
    <citation type="submission" date="2018-09" db="EMBL/GenBank/DDBJ databases">
        <title>Complete genome sequence of Cupriavidus oxalaticus T2, a bacterium capable of phenol tolerance and degradation.</title>
        <authorList>
            <person name="Yan J."/>
        </authorList>
    </citation>
    <scope>NUCLEOTIDE SEQUENCE [LARGE SCALE GENOMIC DNA]</scope>
    <source>
        <strain evidence="2 5">T2</strain>
    </source>
</reference>
<dbReference type="EMBL" id="CP032518">
    <property type="protein sequence ID" value="QEZ43933.1"/>
    <property type="molecule type" value="Genomic_DNA"/>
</dbReference>
<name>A0A375GL20_9BURK</name>
<dbReference type="Pfam" id="PF13490">
    <property type="entry name" value="zf-HC2"/>
    <property type="match status" value="1"/>
</dbReference>
<dbReference type="InterPro" id="IPR041916">
    <property type="entry name" value="Anti_sigma_zinc_sf"/>
</dbReference>
<dbReference type="Proteomes" id="UP000325743">
    <property type="component" value="Chromosome 1"/>
</dbReference>
<evidence type="ECO:0000313" key="6">
    <source>
        <dbReference type="Proteomes" id="UP000623307"/>
    </source>
</evidence>
<reference evidence="4" key="1">
    <citation type="submission" date="2018-01" db="EMBL/GenBank/DDBJ databases">
        <authorList>
            <person name="Clerissi C."/>
        </authorList>
    </citation>
    <scope>NUCLEOTIDE SEQUENCE</scope>
    <source>
        <strain evidence="4">Cupriavidus oxalaticus LMG 2235</strain>
    </source>
</reference>
<sequence>MPDRPARRLLPDCEEVHHLTMKGLDQPLSWVERLRVRGHLAICEACTAFSAQMRTMREAMRRMGRED</sequence>
<dbReference type="Gene3D" id="1.10.10.1320">
    <property type="entry name" value="Anti-sigma factor, zinc-finger domain"/>
    <property type="match status" value="1"/>
</dbReference>
<proteinExistence type="predicted"/>
<dbReference type="AlphaFoldDB" id="A0A375GL20"/>